<evidence type="ECO:0000313" key="3">
    <source>
        <dbReference type="Proteomes" id="UP000186817"/>
    </source>
</evidence>
<accession>A0A1Q9CC40</accession>
<reference evidence="2 3" key="1">
    <citation type="submission" date="2016-02" db="EMBL/GenBank/DDBJ databases">
        <title>Genome analysis of coral dinoflagellate symbionts highlights evolutionary adaptations to a symbiotic lifestyle.</title>
        <authorList>
            <person name="Aranda M."/>
            <person name="Li Y."/>
            <person name="Liew Y.J."/>
            <person name="Baumgarten S."/>
            <person name="Simakov O."/>
            <person name="Wilson M."/>
            <person name="Piel J."/>
            <person name="Ashoor H."/>
            <person name="Bougouffa S."/>
            <person name="Bajic V.B."/>
            <person name="Ryu T."/>
            <person name="Ravasi T."/>
            <person name="Bayer T."/>
            <person name="Micklem G."/>
            <person name="Kim H."/>
            <person name="Bhak J."/>
            <person name="Lajeunesse T.C."/>
            <person name="Voolstra C.R."/>
        </authorList>
    </citation>
    <scope>NUCLEOTIDE SEQUENCE [LARGE SCALE GENOMIC DNA]</scope>
    <source>
        <strain evidence="2 3">CCMP2467</strain>
    </source>
</reference>
<dbReference type="AlphaFoldDB" id="A0A1Q9CC40"/>
<evidence type="ECO:0000313" key="2">
    <source>
        <dbReference type="EMBL" id="OLP80500.1"/>
    </source>
</evidence>
<dbReference type="EMBL" id="LSRX01001374">
    <property type="protein sequence ID" value="OLP80500.1"/>
    <property type="molecule type" value="Genomic_DNA"/>
</dbReference>
<dbReference type="Proteomes" id="UP000186817">
    <property type="component" value="Unassembled WGS sequence"/>
</dbReference>
<name>A0A1Q9CC40_SYMMI</name>
<protein>
    <submittedName>
        <fullName evidence="2">Uncharacterized protein</fullName>
    </submittedName>
</protein>
<feature type="region of interest" description="Disordered" evidence="1">
    <location>
        <begin position="146"/>
        <end position="171"/>
    </location>
</feature>
<gene>
    <name evidence="2" type="ORF">AK812_SmicGene39087</name>
</gene>
<comment type="caution">
    <text evidence="2">The sequence shown here is derived from an EMBL/GenBank/DDBJ whole genome shotgun (WGS) entry which is preliminary data.</text>
</comment>
<proteinExistence type="predicted"/>
<keyword evidence="3" id="KW-1185">Reference proteome</keyword>
<dbReference type="OrthoDB" id="406097at2759"/>
<organism evidence="2 3">
    <name type="scientific">Symbiodinium microadriaticum</name>
    <name type="common">Dinoflagellate</name>
    <name type="synonym">Zooxanthella microadriatica</name>
    <dbReference type="NCBI Taxonomy" id="2951"/>
    <lineage>
        <taxon>Eukaryota</taxon>
        <taxon>Sar</taxon>
        <taxon>Alveolata</taxon>
        <taxon>Dinophyceae</taxon>
        <taxon>Suessiales</taxon>
        <taxon>Symbiodiniaceae</taxon>
        <taxon>Symbiodinium</taxon>
    </lineage>
</organism>
<evidence type="ECO:0000256" key="1">
    <source>
        <dbReference type="SAM" id="MobiDB-lite"/>
    </source>
</evidence>
<sequence>MVAKTNEHEGNGALGDDAAAEYGDTAVLAAESATEEAAKASASQALLATAESAKDRAELLCLSQRAEESDKVAHEAEQMRLLLRSAKIDLTASQELCGARAAEVGDQVCSRLQKLEAAFELFRLEAQFKEPSRLFRPFLCGHFGSKRSEGSRSGTIEDRLREREGESERERARGRAMALLLKLSMLAVTAAALPAFPPSWGSPPEIMTMDYGPLAGGYGHGSSSLSTWIYQNMQEDLSAGRPQYPPDFGPPPKAQTRDLRPLPFGYGFGSGTMAKWLTKKAKEVYNETPEDFEGIASALETAPGGRRDLRPTEVMM</sequence>